<keyword evidence="1" id="KW-0732">Signal</keyword>
<protein>
    <recommendedName>
        <fullName evidence="2">Thiol:disulfide interchange protein DsbD N-terminal domain-containing protein</fullName>
    </recommendedName>
</protein>
<dbReference type="RefSeq" id="WP_201656207.1">
    <property type="nucleotide sequence ID" value="NZ_CP068047.1"/>
</dbReference>
<feature type="domain" description="Thiol:disulfide interchange protein DsbD N-terminal" evidence="2">
    <location>
        <begin position="42"/>
        <end position="148"/>
    </location>
</feature>
<dbReference type="Pfam" id="PF11412">
    <property type="entry name" value="DsbD_N"/>
    <property type="match status" value="1"/>
</dbReference>
<reference evidence="3 4" key="1">
    <citation type="submission" date="2021-01" db="EMBL/GenBank/DDBJ databases">
        <title>Genome seq and assembly of Devosia sp. G19.</title>
        <authorList>
            <person name="Chhetri G."/>
        </authorList>
    </citation>
    <scope>NUCLEOTIDE SEQUENCE [LARGE SCALE GENOMIC DNA]</scope>
    <source>
        <strain evidence="3 4">G19</strain>
    </source>
</reference>
<sequence length="271" mass="28918">MRPLVVTALSLALIAAPVQAGETAWQEVAPGVKLRLISTGQVKANGTTLVGIEIDMPETSKTYWRVPGDTGFVTELDFTGSTGVLGHQILWPYPSRHETADYLDYAYFGPTVLPVELTVEPGSPQAELSAVLGICSDICIPAQAHFSLPLADTQPDRPNGLRIRQALATTPMEWQGDPQPIGDVDLLPESGVLAVHVGDPELDPASLIAATDSGEPLFGTPQKSPEPNLVLIPILGKADELALENQPVRLTFLTGMGAFEVERTVKVPQTD</sequence>
<evidence type="ECO:0000313" key="3">
    <source>
        <dbReference type="EMBL" id="QQR35825.1"/>
    </source>
</evidence>
<organism evidence="3 4">
    <name type="scientific">Devosia oryziradicis</name>
    <dbReference type="NCBI Taxonomy" id="2801335"/>
    <lineage>
        <taxon>Bacteria</taxon>
        <taxon>Pseudomonadati</taxon>
        <taxon>Pseudomonadota</taxon>
        <taxon>Alphaproteobacteria</taxon>
        <taxon>Hyphomicrobiales</taxon>
        <taxon>Devosiaceae</taxon>
        <taxon>Devosia</taxon>
    </lineage>
</organism>
<name>A0ABX7BV38_9HYPH</name>
<evidence type="ECO:0000313" key="4">
    <source>
        <dbReference type="Proteomes" id="UP000595460"/>
    </source>
</evidence>
<evidence type="ECO:0000256" key="1">
    <source>
        <dbReference type="SAM" id="SignalP"/>
    </source>
</evidence>
<accession>A0ABX7BV38</accession>
<evidence type="ECO:0000259" key="2">
    <source>
        <dbReference type="Pfam" id="PF11412"/>
    </source>
</evidence>
<feature type="signal peptide" evidence="1">
    <location>
        <begin position="1"/>
        <end position="20"/>
    </location>
</feature>
<dbReference type="EMBL" id="CP068047">
    <property type="protein sequence ID" value="QQR35825.1"/>
    <property type="molecule type" value="Genomic_DNA"/>
</dbReference>
<keyword evidence="4" id="KW-1185">Reference proteome</keyword>
<dbReference type="Proteomes" id="UP000595460">
    <property type="component" value="Chromosome"/>
</dbReference>
<gene>
    <name evidence="3" type="ORF">JI749_16000</name>
</gene>
<dbReference type="InterPro" id="IPR028250">
    <property type="entry name" value="DsbDN"/>
</dbReference>
<feature type="chain" id="PRO_5047112922" description="Thiol:disulfide interchange protein DsbD N-terminal domain-containing protein" evidence="1">
    <location>
        <begin position="21"/>
        <end position="271"/>
    </location>
</feature>
<proteinExistence type="predicted"/>